<dbReference type="Proteomes" id="UP001303473">
    <property type="component" value="Unassembled WGS sequence"/>
</dbReference>
<feature type="domain" description="CPAF-like PDZ" evidence="3">
    <location>
        <begin position="156"/>
        <end position="277"/>
    </location>
</feature>
<comment type="caution">
    <text evidence="4">The sequence shown here is derived from an EMBL/GenBank/DDBJ whole genome shotgun (WGS) entry which is preliminary data.</text>
</comment>
<dbReference type="Gene3D" id="3.90.226.10">
    <property type="entry name" value="2-enoyl-CoA Hydratase, Chain A, domain 1"/>
    <property type="match status" value="1"/>
</dbReference>
<dbReference type="InterPro" id="IPR029045">
    <property type="entry name" value="ClpP/crotonase-like_dom_sf"/>
</dbReference>
<reference evidence="5" key="1">
    <citation type="journal article" date="2023" name="Mol. Phylogenet. Evol.">
        <title>Genome-scale phylogeny and comparative genomics of the fungal order Sordariales.</title>
        <authorList>
            <person name="Hensen N."/>
            <person name="Bonometti L."/>
            <person name="Westerberg I."/>
            <person name="Brannstrom I.O."/>
            <person name="Guillou S."/>
            <person name="Cros-Aarteil S."/>
            <person name="Calhoun S."/>
            <person name="Haridas S."/>
            <person name="Kuo A."/>
            <person name="Mondo S."/>
            <person name="Pangilinan J."/>
            <person name="Riley R."/>
            <person name="LaButti K."/>
            <person name="Andreopoulos B."/>
            <person name="Lipzen A."/>
            <person name="Chen C."/>
            <person name="Yan M."/>
            <person name="Daum C."/>
            <person name="Ng V."/>
            <person name="Clum A."/>
            <person name="Steindorff A."/>
            <person name="Ohm R.A."/>
            <person name="Martin F."/>
            <person name="Silar P."/>
            <person name="Natvig D.O."/>
            <person name="Lalanne C."/>
            <person name="Gautier V."/>
            <person name="Ament-Velasquez S.L."/>
            <person name="Kruys A."/>
            <person name="Hutchinson M.I."/>
            <person name="Powell A.J."/>
            <person name="Barry K."/>
            <person name="Miller A.N."/>
            <person name="Grigoriev I.V."/>
            <person name="Debuchy R."/>
            <person name="Gladieux P."/>
            <person name="Hiltunen Thoren M."/>
            <person name="Johannesson H."/>
        </authorList>
    </citation>
    <scope>NUCLEOTIDE SEQUENCE [LARGE SCALE GENOMIC DNA]</scope>
    <source>
        <strain evidence="5">CBS 340.73</strain>
    </source>
</reference>
<keyword evidence="5" id="KW-1185">Reference proteome</keyword>
<gene>
    <name evidence="4" type="ORF">QBC46DRAFT_397395</name>
</gene>
<proteinExistence type="predicted"/>
<dbReference type="GO" id="GO:0006508">
    <property type="term" value="P:proteolysis"/>
    <property type="evidence" value="ECO:0007669"/>
    <property type="project" value="InterPro"/>
</dbReference>
<evidence type="ECO:0000313" key="5">
    <source>
        <dbReference type="Proteomes" id="UP001303473"/>
    </source>
</evidence>
<evidence type="ECO:0000313" key="4">
    <source>
        <dbReference type="EMBL" id="KAK3935493.1"/>
    </source>
</evidence>
<dbReference type="InterPro" id="IPR056186">
    <property type="entry name" value="PDZ_CPAF-rel"/>
</dbReference>
<dbReference type="PANTHER" id="PTHR37049:SF4">
    <property type="entry name" value="RHODANESE DOMAIN-CONTAINING PROTEIN"/>
    <property type="match status" value="1"/>
</dbReference>
<feature type="signal peptide" evidence="1">
    <location>
        <begin position="1"/>
        <end position="20"/>
    </location>
</feature>
<evidence type="ECO:0000259" key="2">
    <source>
        <dbReference type="Pfam" id="PF03572"/>
    </source>
</evidence>
<dbReference type="InterPro" id="IPR052766">
    <property type="entry name" value="S41A_metabolite_peptidase"/>
</dbReference>
<dbReference type="Pfam" id="PF23658">
    <property type="entry name" value="PDZ_CPAF_rel"/>
    <property type="match status" value="1"/>
</dbReference>
<feature type="domain" description="Tail specific protease" evidence="2">
    <location>
        <begin position="359"/>
        <end position="556"/>
    </location>
</feature>
<dbReference type="GO" id="GO:0008236">
    <property type="term" value="F:serine-type peptidase activity"/>
    <property type="evidence" value="ECO:0007669"/>
    <property type="project" value="InterPro"/>
</dbReference>
<protein>
    <recommendedName>
        <fullName evidence="6">Tail specific protease domain-containing protein</fullName>
    </recommendedName>
</protein>
<feature type="chain" id="PRO_5042860451" description="Tail specific protease domain-containing protein" evidence="1">
    <location>
        <begin position="21"/>
        <end position="690"/>
    </location>
</feature>
<accession>A0AAN6S0G5</accession>
<sequence>MLATALLTILALAVSATCSAAPATAGGAPCAQISRAYQQWAANGGKGIFAGIPGQTAYDCLRSMPFRPDLALRFIDEWTTYLTQFHSTLELLKRPPRGYMSPSVDLMHGFDKIRKRVGAGHYTSQFDFDTDVKTLLARANDGHLQAALCSLQLIHFDRGLPLVSVSEDGRQLPYIYTYHDAELKANGVQTVSPVVEINGVDAVYYLEANIGILLGFQDPDTRYNRLFPSPTANFSGAYSGGAWTSHEGLWPGVAASVLKFANGTKTTVETTASWSQPNGPMVYASGEALFNAACLPNANNTLLGTGMGTFRVPFQITTQVNHNYTIPGSGPAAPYPDPVARDPHDRIRGYYLTDPRFSDVAVLQVPHFRVGKTGGVDFARTASEFLTRAAMVDGKTKLLLDLSGNDGGHVAPGFNLFRLLFPDRPIYSATRFRATELVDIMGRVFSAAYGADYRGELPLDPPLIANAAVGPDQKHIFQAWDGLYGPTEILGINMSALYAHFDLNTASSETDPIAGFGGVPLNTTRLFKQEDIVIVTDGHCASTCALLAGLLKKEGVRSIAFGGRPRKGRMQAVGGVKGGQYWSFSTISSYIAKALELAGDILPPEQLARLRELAPPPPSNFSLKLGPYGESSVNFRDAYADYDGDTLTPRQFVYEPADCHLFFTAENIIWPGTTWVAAAEAMFGNGSCAQ</sequence>
<dbReference type="AlphaFoldDB" id="A0AAN6S0G5"/>
<dbReference type="InterPro" id="IPR005151">
    <property type="entry name" value="Tail-specific_protease"/>
</dbReference>
<name>A0AAN6S0G5_9PEZI</name>
<dbReference type="EMBL" id="MU853921">
    <property type="protein sequence ID" value="KAK3935493.1"/>
    <property type="molecule type" value="Genomic_DNA"/>
</dbReference>
<evidence type="ECO:0000259" key="3">
    <source>
        <dbReference type="Pfam" id="PF23658"/>
    </source>
</evidence>
<evidence type="ECO:0000256" key="1">
    <source>
        <dbReference type="SAM" id="SignalP"/>
    </source>
</evidence>
<organism evidence="4 5">
    <name type="scientific">Diplogelasinospora grovesii</name>
    <dbReference type="NCBI Taxonomy" id="303347"/>
    <lineage>
        <taxon>Eukaryota</taxon>
        <taxon>Fungi</taxon>
        <taxon>Dikarya</taxon>
        <taxon>Ascomycota</taxon>
        <taxon>Pezizomycotina</taxon>
        <taxon>Sordariomycetes</taxon>
        <taxon>Sordariomycetidae</taxon>
        <taxon>Sordariales</taxon>
        <taxon>Diplogelasinosporaceae</taxon>
        <taxon>Diplogelasinospora</taxon>
    </lineage>
</organism>
<dbReference type="PANTHER" id="PTHR37049">
    <property type="entry name" value="PEPTIDASE S41 FAMILY PROTEIN"/>
    <property type="match status" value="1"/>
</dbReference>
<keyword evidence="1" id="KW-0732">Signal</keyword>
<dbReference type="Pfam" id="PF03572">
    <property type="entry name" value="Peptidase_S41"/>
    <property type="match status" value="1"/>
</dbReference>
<dbReference type="SUPFAM" id="SSF52096">
    <property type="entry name" value="ClpP/crotonase"/>
    <property type="match status" value="1"/>
</dbReference>
<evidence type="ECO:0008006" key="6">
    <source>
        <dbReference type="Google" id="ProtNLM"/>
    </source>
</evidence>